<dbReference type="GO" id="GO:0006508">
    <property type="term" value="P:proteolysis"/>
    <property type="evidence" value="ECO:0007669"/>
    <property type="project" value="UniProtKB-KW"/>
</dbReference>
<sequence length="180" mass="20643">MAPVANGKRNGEWSQCSLQHLRGFVRTLSQVCFDRTAEKHYKINITQLPGAKFTKLELCRKTYKGFMDMSVHPKSLNTRTCNVFCCPYKYGHCLQVPLMDGMECTQGYHCVQHKCIPKLAHQPPRRAPPTGVLPQSATTTTTERTRMTYGPRPTTARRRTTNSKWWQYRSEYPRSKGAGQ</sequence>
<feature type="region of interest" description="Disordered" evidence="1">
    <location>
        <begin position="121"/>
        <end position="163"/>
    </location>
</feature>
<dbReference type="AlphaFoldDB" id="A0A0K8R997"/>
<reference evidence="2" key="1">
    <citation type="submission" date="2012-12" db="EMBL/GenBank/DDBJ databases">
        <title>Identification and characterization of a phenylalanine ammonia-lyase gene family in Isatis indigotica Fort.</title>
        <authorList>
            <person name="Liu Q."/>
            <person name="Chen J."/>
            <person name="Zhou X."/>
            <person name="Di P."/>
            <person name="Xiao Y."/>
            <person name="Xuan H."/>
            <person name="Zhang L."/>
            <person name="Chen W."/>
        </authorList>
    </citation>
    <scope>NUCLEOTIDE SEQUENCE</scope>
    <source>
        <tissue evidence="2">Salivary gland</tissue>
    </source>
</reference>
<protein>
    <submittedName>
        <fullName evidence="2">Putative metalloprotease</fullName>
    </submittedName>
</protein>
<keyword evidence="2" id="KW-0645">Protease</keyword>
<name>A0A0K8R997_IXORI</name>
<evidence type="ECO:0000256" key="1">
    <source>
        <dbReference type="SAM" id="MobiDB-lite"/>
    </source>
</evidence>
<feature type="compositionally biased region" description="Low complexity" evidence="1">
    <location>
        <begin position="138"/>
        <end position="154"/>
    </location>
</feature>
<accession>A0A0K8R997</accession>
<keyword evidence="2" id="KW-0482">Metalloprotease</keyword>
<dbReference type="GO" id="GO:0008237">
    <property type="term" value="F:metallopeptidase activity"/>
    <property type="evidence" value="ECO:0007669"/>
    <property type="project" value="UniProtKB-KW"/>
</dbReference>
<organism evidence="2">
    <name type="scientific">Ixodes ricinus</name>
    <name type="common">Common tick</name>
    <name type="synonym">Acarus ricinus</name>
    <dbReference type="NCBI Taxonomy" id="34613"/>
    <lineage>
        <taxon>Eukaryota</taxon>
        <taxon>Metazoa</taxon>
        <taxon>Ecdysozoa</taxon>
        <taxon>Arthropoda</taxon>
        <taxon>Chelicerata</taxon>
        <taxon>Arachnida</taxon>
        <taxon>Acari</taxon>
        <taxon>Parasitiformes</taxon>
        <taxon>Ixodida</taxon>
        <taxon>Ixodoidea</taxon>
        <taxon>Ixodidae</taxon>
        <taxon>Ixodinae</taxon>
        <taxon>Ixodes</taxon>
    </lineage>
</organism>
<dbReference type="Gene3D" id="3.40.1620.60">
    <property type="match status" value="1"/>
</dbReference>
<keyword evidence="2" id="KW-0378">Hydrolase</keyword>
<dbReference type="EMBL" id="GADI01006350">
    <property type="protein sequence ID" value="JAA67458.1"/>
    <property type="molecule type" value="mRNA"/>
</dbReference>
<proteinExistence type="evidence at transcript level"/>
<evidence type="ECO:0000313" key="2">
    <source>
        <dbReference type="EMBL" id="JAA67458.1"/>
    </source>
</evidence>